<dbReference type="Gene3D" id="1.10.220.10">
    <property type="entry name" value="Annexin"/>
    <property type="match status" value="4"/>
</dbReference>
<dbReference type="Proteomes" id="UP000028545">
    <property type="component" value="Unassembled WGS sequence"/>
</dbReference>
<dbReference type="Pfam" id="PF00191">
    <property type="entry name" value="Annexin"/>
    <property type="match status" value="4"/>
</dbReference>
<organism evidence="8 9">
    <name type="scientific">Pseudallescheria apiosperma</name>
    <name type="common">Scedosporium apiospermum</name>
    <dbReference type="NCBI Taxonomy" id="563466"/>
    <lineage>
        <taxon>Eukaryota</taxon>
        <taxon>Fungi</taxon>
        <taxon>Dikarya</taxon>
        <taxon>Ascomycota</taxon>
        <taxon>Pezizomycotina</taxon>
        <taxon>Sordariomycetes</taxon>
        <taxon>Hypocreomycetidae</taxon>
        <taxon>Microascales</taxon>
        <taxon>Microascaceae</taxon>
        <taxon>Scedosporium</taxon>
    </lineage>
</organism>
<evidence type="ECO:0000313" key="9">
    <source>
        <dbReference type="Proteomes" id="UP000028545"/>
    </source>
</evidence>
<feature type="compositionally biased region" description="Low complexity" evidence="7">
    <location>
        <begin position="61"/>
        <end position="93"/>
    </location>
</feature>
<dbReference type="SMART" id="SM00335">
    <property type="entry name" value="ANX"/>
    <property type="match status" value="4"/>
</dbReference>
<dbReference type="InterPro" id="IPR018252">
    <property type="entry name" value="Annexin_repeat_CS"/>
</dbReference>
<evidence type="ECO:0000313" key="8">
    <source>
        <dbReference type="EMBL" id="KEZ43155.1"/>
    </source>
</evidence>
<protein>
    <recommendedName>
        <fullName evidence="6">Annexin</fullName>
    </recommendedName>
</protein>
<evidence type="ECO:0000256" key="1">
    <source>
        <dbReference type="ARBA" id="ARBA00007831"/>
    </source>
</evidence>
<dbReference type="PRINTS" id="PR00196">
    <property type="entry name" value="ANNEXIN"/>
</dbReference>
<proteinExistence type="inferred from homology"/>
<dbReference type="PANTHER" id="PTHR10502">
    <property type="entry name" value="ANNEXIN"/>
    <property type="match status" value="1"/>
</dbReference>
<dbReference type="InterPro" id="IPR018502">
    <property type="entry name" value="Annexin_repeat"/>
</dbReference>
<dbReference type="OrthoDB" id="37886at2759"/>
<feature type="compositionally biased region" description="Pro residues" evidence="7">
    <location>
        <begin position="94"/>
        <end position="125"/>
    </location>
</feature>
<dbReference type="GO" id="GO:0005737">
    <property type="term" value="C:cytoplasm"/>
    <property type="evidence" value="ECO:0007669"/>
    <property type="project" value="TreeGrafter"/>
</dbReference>
<dbReference type="RefSeq" id="XP_016642954.1">
    <property type="nucleotide sequence ID" value="XM_016787452.1"/>
</dbReference>
<name>A0A084G743_PSEDA</name>
<dbReference type="PANTHER" id="PTHR10502:SF102">
    <property type="entry name" value="ANNEXIN B11"/>
    <property type="match status" value="1"/>
</dbReference>
<dbReference type="FunFam" id="1.10.220.10:FF:000005">
    <property type="entry name" value="Annexin"/>
    <property type="match status" value="2"/>
</dbReference>
<evidence type="ECO:0000256" key="6">
    <source>
        <dbReference type="RuleBase" id="RU003540"/>
    </source>
</evidence>
<keyword evidence="3 6" id="KW-0106">Calcium</keyword>
<comment type="domain">
    <text evidence="6">A pair of annexin repeats may form one binding site for calcium and phospholipid.</text>
</comment>
<keyword evidence="4 6" id="KW-0041">Annexin</keyword>
<dbReference type="SUPFAM" id="SSF47874">
    <property type="entry name" value="Annexin"/>
    <property type="match status" value="1"/>
</dbReference>
<dbReference type="GO" id="GO:0001786">
    <property type="term" value="F:phosphatidylserine binding"/>
    <property type="evidence" value="ECO:0007669"/>
    <property type="project" value="TreeGrafter"/>
</dbReference>
<comment type="caution">
    <text evidence="8">The sequence shown here is derived from an EMBL/GenBank/DDBJ whole genome shotgun (WGS) entry which is preliminary data.</text>
</comment>
<keyword evidence="5 6" id="KW-0111">Calcium/phospholipid-binding</keyword>
<evidence type="ECO:0000256" key="7">
    <source>
        <dbReference type="SAM" id="MobiDB-lite"/>
    </source>
</evidence>
<dbReference type="GO" id="GO:0005509">
    <property type="term" value="F:calcium ion binding"/>
    <property type="evidence" value="ECO:0007669"/>
    <property type="project" value="InterPro"/>
</dbReference>
<evidence type="ECO:0000256" key="4">
    <source>
        <dbReference type="ARBA" id="ARBA00023216"/>
    </source>
</evidence>
<reference evidence="8 9" key="1">
    <citation type="journal article" date="2014" name="Genome Announc.">
        <title>Draft genome sequence of the pathogenic fungus Scedosporium apiospermum.</title>
        <authorList>
            <person name="Vandeputte P."/>
            <person name="Ghamrawi S."/>
            <person name="Rechenmann M."/>
            <person name="Iltis A."/>
            <person name="Giraud S."/>
            <person name="Fleury M."/>
            <person name="Thornton C."/>
            <person name="Delhaes L."/>
            <person name="Meyer W."/>
            <person name="Papon N."/>
            <person name="Bouchara J.P."/>
        </authorList>
    </citation>
    <scope>NUCLEOTIDE SEQUENCE [LARGE SCALE GENOMIC DNA]</scope>
    <source>
        <strain evidence="8 9">IHEM 14462</strain>
    </source>
</reference>
<feature type="compositionally biased region" description="Pro residues" evidence="7">
    <location>
        <begin position="25"/>
        <end position="41"/>
    </location>
</feature>
<dbReference type="EMBL" id="JOWA01000096">
    <property type="protein sequence ID" value="KEZ43155.1"/>
    <property type="molecule type" value="Genomic_DNA"/>
</dbReference>
<feature type="compositionally biased region" description="Pro residues" evidence="7">
    <location>
        <begin position="48"/>
        <end position="60"/>
    </location>
</feature>
<accession>A0A084G743</accession>
<dbReference type="GO" id="GO:0012506">
    <property type="term" value="C:vesicle membrane"/>
    <property type="evidence" value="ECO:0007669"/>
    <property type="project" value="TreeGrafter"/>
</dbReference>
<dbReference type="AlphaFoldDB" id="A0A084G743"/>
<dbReference type="InterPro" id="IPR001464">
    <property type="entry name" value="Annexin"/>
</dbReference>
<dbReference type="PROSITE" id="PS00223">
    <property type="entry name" value="ANNEXIN_1"/>
    <property type="match status" value="1"/>
</dbReference>
<dbReference type="PROSITE" id="PS51897">
    <property type="entry name" value="ANNEXIN_2"/>
    <property type="match status" value="4"/>
</dbReference>
<evidence type="ECO:0000256" key="3">
    <source>
        <dbReference type="ARBA" id="ARBA00022837"/>
    </source>
</evidence>
<gene>
    <name evidence="8" type="ORF">SAPIO_CDS5051</name>
</gene>
<dbReference type="GO" id="GO:0005544">
    <property type="term" value="F:calcium-dependent phospholipid binding"/>
    <property type="evidence" value="ECO:0007669"/>
    <property type="project" value="UniProtKB-KW"/>
</dbReference>
<dbReference type="VEuPathDB" id="FungiDB:SAPIO_CDS5051"/>
<dbReference type="HOGENOM" id="CLU_025300_4_1_1"/>
<dbReference type="GO" id="GO:0005634">
    <property type="term" value="C:nucleus"/>
    <property type="evidence" value="ECO:0007669"/>
    <property type="project" value="TreeGrafter"/>
</dbReference>
<dbReference type="FunFam" id="1.10.220.10:FF:000002">
    <property type="entry name" value="Annexin"/>
    <property type="match status" value="1"/>
</dbReference>
<dbReference type="InterPro" id="IPR009117">
    <property type="entry name" value="ANX14"/>
</dbReference>
<comment type="similarity">
    <text evidence="1 6">Belongs to the annexin family.</text>
</comment>
<dbReference type="GO" id="GO:0005886">
    <property type="term" value="C:plasma membrane"/>
    <property type="evidence" value="ECO:0007669"/>
    <property type="project" value="TreeGrafter"/>
</dbReference>
<evidence type="ECO:0000256" key="5">
    <source>
        <dbReference type="ARBA" id="ARBA00023302"/>
    </source>
</evidence>
<dbReference type="GeneID" id="27724123"/>
<dbReference type="PRINTS" id="PR01813">
    <property type="entry name" value="ANNEXINFUNGI"/>
</dbReference>
<sequence>MSYPPYQGYGQPPQQGYGQQGQYYQPPPPQGQGGYAPPPPQGQGYYGQPPPNQYPPPGAPPNQQYGGYAPPPTQGYQQYPGQQAPPQGQGYYQQPPPPQGQYGQPPAPYGAPPSPQPPYGAPPPGQYGAPPNQYGAPPNQYGQPPQQYGAQYPPTPASPGYGPPQIINWDATADAQACRTAMKGFGTDEKLLIRTLTSKDPLQIEALKASFQRQFNRNLINDIEKETSGYLEYGLMGVARGPLLNDVYTLRDALKGAGTNEALLNDVLLSRSNADIQAIKGAYYQTFSRRLEDDVKGDLSGKTERHFLMVLAATRAEDSAPVVPQQVDQDVLEIYKASEGRMGTDELLICSIFTSRNDNQLRAIAHAYKQRYSKDLEKVIKSEFSGHMEDALLYQLRHANDKYMHAATLLEDTMAGAGTRDKLLTSRVVRYHWDRNDLNNIRGAYSQRFGRDLARRIKGETSGDFERFLLSCIGEPI</sequence>
<keyword evidence="9" id="KW-1185">Reference proteome</keyword>
<dbReference type="OMA" id="VRGPLMQ"/>
<feature type="region of interest" description="Disordered" evidence="7">
    <location>
        <begin position="1"/>
        <end position="161"/>
    </location>
</feature>
<evidence type="ECO:0000256" key="2">
    <source>
        <dbReference type="ARBA" id="ARBA00022737"/>
    </source>
</evidence>
<keyword evidence="2 6" id="KW-0677">Repeat</keyword>
<feature type="compositionally biased region" description="Low complexity" evidence="7">
    <location>
        <begin position="1"/>
        <end position="24"/>
    </location>
</feature>
<dbReference type="InterPro" id="IPR037104">
    <property type="entry name" value="Annexin_sf"/>
</dbReference>
<feature type="compositionally biased region" description="Low complexity" evidence="7">
    <location>
        <begin position="126"/>
        <end position="161"/>
    </location>
</feature>
<dbReference type="KEGG" id="sapo:SAPIO_CDS5051"/>